<proteinExistence type="predicted"/>
<dbReference type="STRING" id="7234.B4G2M1"/>
<dbReference type="GO" id="GO:0004197">
    <property type="term" value="F:cysteine-type endopeptidase activity"/>
    <property type="evidence" value="ECO:0007669"/>
    <property type="project" value="EnsemblMetazoa"/>
</dbReference>
<evidence type="ECO:0000259" key="1">
    <source>
        <dbReference type="Pfam" id="PF00112"/>
    </source>
</evidence>
<dbReference type="AlphaFoldDB" id="B4G2M1"/>
<dbReference type="Gene3D" id="3.90.70.10">
    <property type="entry name" value="Cysteine proteinases"/>
    <property type="match status" value="1"/>
</dbReference>
<dbReference type="GO" id="GO:0061760">
    <property type="term" value="P:antifungal innate immune response"/>
    <property type="evidence" value="ECO:0007669"/>
    <property type="project" value="EnsemblMetazoa"/>
</dbReference>
<dbReference type="EMBL" id="CH479179">
    <property type="protein sequence ID" value="EDW24066.1"/>
    <property type="molecule type" value="Genomic_DNA"/>
</dbReference>
<dbReference type="HOGENOM" id="CLU_2742725_0_0_1"/>
<gene>
    <name evidence="2" type="primary">Dper\GL23578</name>
    <name evidence="2" type="ORF">Dper_GL23578</name>
</gene>
<dbReference type="OrthoDB" id="65740at2759"/>
<dbReference type="Pfam" id="PF00112">
    <property type="entry name" value="Peptidase_C1"/>
    <property type="match status" value="1"/>
</dbReference>
<accession>B4G2M1</accession>
<dbReference type="InterPro" id="IPR038765">
    <property type="entry name" value="Papain-like_cys_pep_sf"/>
</dbReference>
<evidence type="ECO:0000313" key="2">
    <source>
        <dbReference type="EMBL" id="EDW24066.1"/>
    </source>
</evidence>
<dbReference type="GO" id="GO:0005615">
    <property type="term" value="C:extracellular space"/>
    <property type="evidence" value="ECO:0007669"/>
    <property type="project" value="EnsemblMetazoa"/>
</dbReference>
<reference evidence="2 3" key="1">
    <citation type="journal article" date="2007" name="Nature">
        <title>Evolution of genes and genomes on the Drosophila phylogeny.</title>
        <authorList>
            <consortium name="Drosophila 12 Genomes Consortium"/>
            <person name="Clark A.G."/>
            <person name="Eisen M.B."/>
            <person name="Smith D.R."/>
            <person name="Bergman C.M."/>
            <person name="Oliver B."/>
            <person name="Markow T.A."/>
            <person name="Kaufman T.C."/>
            <person name="Kellis M."/>
            <person name="Gelbart W."/>
            <person name="Iyer V.N."/>
            <person name="Pollard D.A."/>
            <person name="Sackton T.B."/>
            <person name="Larracuente A.M."/>
            <person name="Singh N.D."/>
            <person name="Abad J.P."/>
            <person name="Abt D.N."/>
            <person name="Adryan B."/>
            <person name="Aguade M."/>
            <person name="Akashi H."/>
            <person name="Anderson W.W."/>
            <person name="Aquadro C.F."/>
            <person name="Ardell D.H."/>
            <person name="Arguello R."/>
            <person name="Artieri C.G."/>
            <person name="Barbash D.A."/>
            <person name="Barker D."/>
            <person name="Barsanti P."/>
            <person name="Batterham P."/>
            <person name="Batzoglou S."/>
            <person name="Begun D."/>
            <person name="Bhutkar A."/>
            <person name="Blanco E."/>
            <person name="Bosak S.A."/>
            <person name="Bradley R.K."/>
            <person name="Brand A.D."/>
            <person name="Brent M.R."/>
            <person name="Brooks A.N."/>
            <person name="Brown R.H."/>
            <person name="Butlin R.K."/>
            <person name="Caggese C."/>
            <person name="Calvi B.R."/>
            <person name="Bernardo de Carvalho A."/>
            <person name="Caspi A."/>
            <person name="Castrezana S."/>
            <person name="Celniker S.E."/>
            <person name="Chang J.L."/>
            <person name="Chapple C."/>
            <person name="Chatterji S."/>
            <person name="Chinwalla A."/>
            <person name="Civetta A."/>
            <person name="Clifton S.W."/>
            <person name="Comeron J.M."/>
            <person name="Costello J.C."/>
            <person name="Coyne J.A."/>
            <person name="Daub J."/>
            <person name="David R.G."/>
            <person name="Delcher A.L."/>
            <person name="Delehaunty K."/>
            <person name="Do C.B."/>
            <person name="Ebling H."/>
            <person name="Edwards K."/>
            <person name="Eickbush T."/>
            <person name="Evans J.D."/>
            <person name="Filipski A."/>
            <person name="Findeiss S."/>
            <person name="Freyhult E."/>
            <person name="Fulton L."/>
            <person name="Fulton R."/>
            <person name="Garcia A.C."/>
            <person name="Gardiner A."/>
            <person name="Garfield D.A."/>
            <person name="Garvin B.E."/>
            <person name="Gibson G."/>
            <person name="Gilbert D."/>
            <person name="Gnerre S."/>
            <person name="Godfrey J."/>
            <person name="Good R."/>
            <person name="Gotea V."/>
            <person name="Gravely B."/>
            <person name="Greenberg A.J."/>
            <person name="Griffiths-Jones S."/>
            <person name="Gross S."/>
            <person name="Guigo R."/>
            <person name="Gustafson E.A."/>
            <person name="Haerty W."/>
            <person name="Hahn M.W."/>
            <person name="Halligan D.L."/>
            <person name="Halpern A.L."/>
            <person name="Halter G.M."/>
            <person name="Han M.V."/>
            <person name="Heger A."/>
            <person name="Hillier L."/>
            <person name="Hinrichs A.S."/>
            <person name="Holmes I."/>
            <person name="Hoskins R.A."/>
            <person name="Hubisz M.J."/>
            <person name="Hultmark D."/>
            <person name="Huntley M.A."/>
            <person name="Jaffe D.B."/>
            <person name="Jagadeeshan S."/>
            <person name="Jeck W.R."/>
            <person name="Johnson J."/>
            <person name="Jones C.D."/>
            <person name="Jordan W.C."/>
            <person name="Karpen G.H."/>
            <person name="Kataoka E."/>
            <person name="Keightley P.D."/>
            <person name="Kheradpour P."/>
            <person name="Kirkness E.F."/>
            <person name="Koerich L.B."/>
            <person name="Kristiansen K."/>
            <person name="Kudrna D."/>
            <person name="Kulathinal R.J."/>
            <person name="Kumar S."/>
            <person name="Kwok R."/>
            <person name="Lander E."/>
            <person name="Langley C.H."/>
            <person name="Lapoint R."/>
            <person name="Lazzaro B.P."/>
            <person name="Lee S.J."/>
            <person name="Levesque L."/>
            <person name="Li R."/>
            <person name="Lin C.F."/>
            <person name="Lin M.F."/>
            <person name="Lindblad-Toh K."/>
            <person name="Llopart A."/>
            <person name="Long M."/>
            <person name="Low L."/>
            <person name="Lozovsky E."/>
            <person name="Lu J."/>
            <person name="Luo M."/>
            <person name="Machado C.A."/>
            <person name="Makalowski W."/>
            <person name="Marzo M."/>
            <person name="Matsuda M."/>
            <person name="Matzkin L."/>
            <person name="McAllister B."/>
            <person name="McBride C.S."/>
            <person name="McKernan B."/>
            <person name="McKernan K."/>
            <person name="Mendez-Lago M."/>
            <person name="Minx P."/>
            <person name="Mollenhauer M.U."/>
            <person name="Montooth K."/>
            <person name="Mount S.M."/>
            <person name="Mu X."/>
            <person name="Myers E."/>
            <person name="Negre B."/>
            <person name="Newfeld S."/>
            <person name="Nielsen R."/>
            <person name="Noor M.A."/>
            <person name="O'Grady P."/>
            <person name="Pachter L."/>
            <person name="Papaceit M."/>
            <person name="Parisi M.J."/>
            <person name="Parisi M."/>
            <person name="Parts L."/>
            <person name="Pedersen J.S."/>
            <person name="Pesole G."/>
            <person name="Phillippy A.M."/>
            <person name="Ponting C.P."/>
            <person name="Pop M."/>
            <person name="Porcelli D."/>
            <person name="Powell J.R."/>
            <person name="Prohaska S."/>
            <person name="Pruitt K."/>
            <person name="Puig M."/>
            <person name="Quesneville H."/>
            <person name="Ram K.R."/>
            <person name="Rand D."/>
            <person name="Rasmussen M.D."/>
            <person name="Reed L.K."/>
            <person name="Reenan R."/>
            <person name="Reily A."/>
            <person name="Remington K.A."/>
            <person name="Rieger T.T."/>
            <person name="Ritchie M.G."/>
            <person name="Robin C."/>
            <person name="Rogers Y.H."/>
            <person name="Rohde C."/>
            <person name="Rozas J."/>
            <person name="Rubenfield M.J."/>
            <person name="Ruiz A."/>
            <person name="Russo S."/>
            <person name="Salzberg S.L."/>
            <person name="Sanchez-Gracia A."/>
            <person name="Saranga D.J."/>
            <person name="Sato H."/>
            <person name="Schaeffer S.W."/>
            <person name="Schatz M.C."/>
            <person name="Schlenke T."/>
            <person name="Schwartz R."/>
            <person name="Segarra C."/>
            <person name="Singh R.S."/>
            <person name="Sirot L."/>
            <person name="Sirota M."/>
            <person name="Sisneros N.B."/>
            <person name="Smith C.D."/>
            <person name="Smith T.F."/>
            <person name="Spieth J."/>
            <person name="Stage D.E."/>
            <person name="Stark A."/>
            <person name="Stephan W."/>
            <person name="Strausberg R.L."/>
            <person name="Strempel S."/>
            <person name="Sturgill D."/>
            <person name="Sutton G."/>
            <person name="Sutton G.G."/>
            <person name="Tao W."/>
            <person name="Teichmann S."/>
            <person name="Tobari Y.N."/>
            <person name="Tomimura Y."/>
            <person name="Tsolas J.M."/>
            <person name="Valente V.L."/>
            <person name="Venter E."/>
            <person name="Venter J.C."/>
            <person name="Vicario S."/>
            <person name="Vieira F.G."/>
            <person name="Vilella A.J."/>
            <person name="Villasante A."/>
            <person name="Walenz B."/>
            <person name="Wang J."/>
            <person name="Wasserman M."/>
            <person name="Watts T."/>
            <person name="Wilson D."/>
            <person name="Wilson R.K."/>
            <person name="Wing R.A."/>
            <person name="Wolfner M.F."/>
            <person name="Wong A."/>
            <person name="Wong G.K."/>
            <person name="Wu C.I."/>
            <person name="Wu G."/>
            <person name="Yamamoto D."/>
            <person name="Yang H.P."/>
            <person name="Yang S.P."/>
            <person name="Yorke J.A."/>
            <person name="Yoshida K."/>
            <person name="Zdobnov E."/>
            <person name="Zhang P."/>
            <person name="Zhang Y."/>
            <person name="Zimin A.V."/>
            <person name="Baldwin J."/>
            <person name="Abdouelleil A."/>
            <person name="Abdulkadir J."/>
            <person name="Abebe A."/>
            <person name="Abera B."/>
            <person name="Abreu J."/>
            <person name="Acer S.C."/>
            <person name="Aftuck L."/>
            <person name="Alexander A."/>
            <person name="An P."/>
            <person name="Anderson E."/>
            <person name="Anderson S."/>
            <person name="Arachi H."/>
            <person name="Azer M."/>
            <person name="Bachantsang P."/>
            <person name="Barry A."/>
            <person name="Bayul T."/>
            <person name="Berlin A."/>
            <person name="Bessette D."/>
            <person name="Bloom T."/>
            <person name="Blye J."/>
            <person name="Boguslavskiy L."/>
            <person name="Bonnet C."/>
            <person name="Boukhgalter B."/>
            <person name="Bourzgui I."/>
            <person name="Brown A."/>
            <person name="Cahill P."/>
            <person name="Channer S."/>
            <person name="Cheshatsang Y."/>
            <person name="Chuda L."/>
            <person name="Citroen M."/>
            <person name="Collymore A."/>
            <person name="Cooke P."/>
            <person name="Costello M."/>
            <person name="D'Aco K."/>
            <person name="Daza R."/>
            <person name="De Haan G."/>
            <person name="DeGray S."/>
            <person name="DeMaso C."/>
            <person name="Dhargay N."/>
            <person name="Dooley K."/>
            <person name="Dooley E."/>
            <person name="Doricent M."/>
            <person name="Dorje P."/>
            <person name="Dorjee K."/>
            <person name="Dupes A."/>
            <person name="Elong R."/>
            <person name="Falk J."/>
            <person name="Farina A."/>
            <person name="Faro S."/>
            <person name="Ferguson D."/>
            <person name="Fisher S."/>
            <person name="Foley C.D."/>
            <person name="Franke A."/>
            <person name="Friedrich D."/>
            <person name="Gadbois L."/>
            <person name="Gearin G."/>
            <person name="Gearin C.R."/>
            <person name="Giannoukos G."/>
            <person name="Goode T."/>
            <person name="Graham J."/>
            <person name="Grandbois E."/>
            <person name="Grewal S."/>
            <person name="Gyaltsen K."/>
            <person name="Hafez N."/>
            <person name="Hagos B."/>
            <person name="Hall J."/>
            <person name="Henson C."/>
            <person name="Hollinger A."/>
            <person name="Honan T."/>
            <person name="Huard M.D."/>
            <person name="Hughes L."/>
            <person name="Hurhula B."/>
            <person name="Husby M.E."/>
            <person name="Kamat A."/>
            <person name="Kanga B."/>
            <person name="Kashin S."/>
            <person name="Khazanovich D."/>
            <person name="Kisner P."/>
            <person name="Lance K."/>
            <person name="Lara M."/>
            <person name="Lee W."/>
            <person name="Lennon N."/>
            <person name="Letendre F."/>
            <person name="LeVine R."/>
            <person name="Lipovsky A."/>
            <person name="Liu X."/>
            <person name="Liu J."/>
            <person name="Liu S."/>
            <person name="Lokyitsang T."/>
            <person name="Lokyitsang Y."/>
            <person name="Lubonja R."/>
            <person name="Lui A."/>
            <person name="MacDonald P."/>
            <person name="Magnisalis V."/>
            <person name="Maru K."/>
            <person name="Matthews C."/>
            <person name="McCusker W."/>
            <person name="McDonough S."/>
            <person name="Mehta T."/>
            <person name="Meldrim J."/>
            <person name="Meneus L."/>
            <person name="Mihai O."/>
            <person name="Mihalev A."/>
            <person name="Mihova T."/>
            <person name="Mittelman R."/>
            <person name="Mlenga V."/>
            <person name="Montmayeur A."/>
            <person name="Mulrain L."/>
            <person name="Navidi A."/>
            <person name="Naylor J."/>
            <person name="Negash T."/>
            <person name="Nguyen T."/>
            <person name="Nguyen N."/>
            <person name="Nicol R."/>
            <person name="Norbu C."/>
            <person name="Norbu N."/>
            <person name="Novod N."/>
            <person name="O'Neill B."/>
            <person name="Osman S."/>
            <person name="Markiewicz E."/>
            <person name="Oyono O.L."/>
            <person name="Patti C."/>
            <person name="Phunkhang P."/>
            <person name="Pierre F."/>
            <person name="Priest M."/>
            <person name="Raghuraman S."/>
            <person name="Rege F."/>
            <person name="Reyes R."/>
            <person name="Rise C."/>
            <person name="Rogov P."/>
            <person name="Ross K."/>
            <person name="Ryan E."/>
            <person name="Settipalli S."/>
            <person name="Shea T."/>
            <person name="Sherpa N."/>
            <person name="Shi L."/>
            <person name="Shih D."/>
            <person name="Sparrow T."/>
            <person name="Spaulding J."/>
            <person name="Stalker J."/>
            <person name="Stange-Thomann N."/>
            <person name="Stavropoulos S."/>
            <person name="Stone C."/>
            <person name="Strader C."/>
            <person name="Tesfaye S."/>
            <person name="Thomson T."/>
            <person name="Thoulutsang Y."/>
            <person name="Thoulutsang D."/>
            <person name="Topham K."/>
            <person name="Topping I."/>
            <person name="Tsamla T."/>
            <person name="Vassiliev H."/>
            <person name="Vo A."/>
            <person name="Wangchuk T."/>
            <person name="Wangdi T."/>
            <person name="Weiand M."/>
            <person name="Wilkinson J."/>
            <person name="Wilson A."/>
            <person name="Yadav S."/>
            <person name="Young G."/>
            <person name="Yu Q."/>
            <person name="Zembek L."/>
            <person name="Zhong D."/>
            <person name="Zimmer A."/>
            <person name="Zwirko Z."/>
            <person name="Jaffe D.B."/>
            <person name="Alvarez P."/>
            <person name="Brockman W."/>
            <person name="Butler J."/>
            <person name="Chin C."/>
            <person name="Gnerre S."/>
            <person name="Grabherr M."/>
            <person name="Kleber M."/>
            <person name="Mauceli E."/>
            <person name="MacCallum I."/>
        </authorList>
    </citation>
    <scope>NUCLEOTIDE SEQUENCE [LARGE SCALE GENOMIC DNA]</scope>
    <source>
        <strain evidence="3">MSH-3 / Tucson 14011-0111.49</strain>
    </source>
</reference>
<name>B4G2M1_DROPE</name>
<dbReference type="InterPro" id="IPR000668">
    <property type="entry name" value="Peptidase_C1A_C"/>
</dbReference>
<dbReference type="eggNOG" id="KOG1543">
    <property type="taxonomic scope" value="Eukaryota"/>
</dbReference>
<dbReference type="SUPFAM" id="SSF54001">
    <property type="entry name" value="Cysteine proteinases"/>
    <property type="match status" value="1"/>
</dbReference>
<feature type="domain" description="Peptidase C1A papain C-terminal" evidence="1">
    <location>
        <begin position="17"/>
        <end position="65"/>
    </location>
</feature>
<dbReference type="GO" id="GO:0160032">
    <property type="term" value="P:Toll receptor ligand protein activation cascade"/>
    <property type="evidence" value="ECO:0007669"/>
    <property type="project" value="EnsemblMetazoa"/>
</dbReference>
<dbReference type="GO" id="GO:0031638">
    <property type="term" value="P:zymogen activation"/>
    <property type="evidence" value="ECO:0007669"/>
    <property type="project" value="EnsemblMetazoa"/>
</dbReference>
<protein>
    <submittedName>
        <fullName evidence="2">GL23578</fullName>
    </submittedName>
</protein>
<keyword evidence="3" id="KW-1185">Reference proteome</keyword>
<organism evidence="3">
    <name type="scientific">Drosophila persimilis</name>
    <name type="common">Fruit fly</name>
    <dbReference type="NCBI Taxonomy" id="7234"/>
    <lineage>
        <taxon>Eukaryota</taxon>
        <taxon>Metazoa</taxon>
        <taxon>Ecdysozoa</taxon>
        <taxon>Arthropoda</taxon>
        <taxon>Hexapoda</taxon>
        <taxon>Insecta</taxon>
        <taxon>Pterygota</taxon>
        <taxon>Neoptera</taxon>
        <taxon>Endopterygota</taxon>
        <taxon>Diptera</taxon>
        <taxon>Brachycera</taxon>
        <taxon>Muscomorpha</taxon>
        <taxon>Ephydroidea</taxon>
        <taxon>Drosophilidae</taxon>
        <taxon>Drosophila</taxon>
        <taxon>Sophophora</taxon>
    </lineage>
</organism>
<evidence type="ECO:0000313" key="3">
    <source>
        <dbReference type="Proteomes" id="UP000008744"/>
    </source>
</evidence>
<sequence length="71" mass="7921">MTYERYSTLTAINDVDGLVQAVLAVRLGTSKGTDYCLVQNSLSTNWGNECYILMSARNNYGVMTIPTYVEM</sequence>
<dbReference type="Proteomes" id="UP000008744">
    <property type="component" value="Unassembled WGS sequence"/>
</dbReference>